<feature type="domain" description="Stress-response A/B barrel" evidence="1">
    <location>
        <begin position="2"/>
        <end position="97"/>
    </location>
</feature>
<dbReference type="Proteomes" id="UP000767291">
    <property type="component" value="Unassembled WGS sequence"/>
</dbReference>
<name>A0ABS4E830_9FIRM</name>
<dbReference type="PROSITE" id="PS51502">
    <property type="entry name" value="S_R_A_B_BARREL"/>
    <property type="match status" value="1"/>
</dbReference>
<dbReference type="Pfam" id="PF07876">
    <property type="entry name" value="Dabb"/>
    <property type="match status" value="1"/>
</dbReference>
<accession>A0ABS4E830</accession>
<proteinExistence type="predicted"/>
<organism evidence="2 3">
    <name type="scientific">Metaclostridioides mangenotii</name>
    <dbReference type="NCBI Taxonomy" id="1540"/>
    <lineage>
        <taxon>Bacteria</taxon>
        <taxon>Bacillati</taxon>
        <taxon>Bacillota</taxon>
        <taxon>Clostridia</taxon>
        <taxon>Peptostreptococcales</taxon>
        <taxon>Peptostreptococcaceae</taxon>
        <taxon>Metaclostridioides</taxon>
    </lineage>
</organism>
<comment type="caution">
    <text evidence="2">The sequence shown here is derived from an EMBL/GenBank/DDBJ whole genome shotgun (WGS) entry which is preliminary data.</text>
</comment>
<reference evidence="2 3" key="1">
    <citation type="submission" date="2021-03" db="EMBL/GenBank/DDBJ databases">
        <title>Genomic Encyclopedia of Type Strains, Phase IV (KMG-IV): sequencing the most valuable type-strain genomes for metagenomic binning, comparative biology and taxonomic classification.</title>
        <authorList>
            <person name="Goeker M."/>
        </authorList>
    </citation>
    <scope>NUCLEOTIDE SEQUENCE [LARGE SCALE GENOMIC DNA]</scope>
    <source>
        <strain evidence="2 3">DSM 1289</strain>
    </source>
</reference>
<dbReference type="SMART" id="SM00886">
    <property type="entry name" value="Dabb"/>
    <property type="match status" value="1"/>
</dbReference>
<gene>
    <name evidence="2" type="ORF">J2Z43_000489</name>
</gene>
<keyword evidence="3" id="KW-1185">Reference proteome</keyword>
<evidence type="ECO:0000313" key="2">
    <source>
        <dbReference type="EMBL" id="MBP1854099.1"/>
    </source>
</evidence>
<evidence type="ECO:0000313" key="3">
    <source>
        <dbReference type="Proteomes" id="UP000767291"/>
    </source>
</evidence>
<protein>
    <recommendedName>
        <fullName evidence="1">Stress-response A/B barrel domain-containing protein</fullName>
    </recommendedName>
</protein>
<dbReference type="Gene3D" id="3.30.70.100">
    <property type="match status" value="1"/>
</dbReference>
<evidence type="ECO:0000259" key="1">
    <source>
        <dbReference type="PROSITE" id="PS51502"/>
    </source>
</evidence>
<dbReference type="SUPFAM" id="SSF54909">
    <property type="entry name" value="Dimeric alpha+beta barrel"/>
    <property type="match status" value="1"/>
</dbReference>
<dbReference type="RefSeq" id="WP_209455674.1">
    <property type="nucleotide sequence ID" value="NZ_BAAACS010000017.1"/>
</dbReference>
<dbReference type="EMBL" id="JAGGJX010000001">
    <property type="protein sequence ID" value="MBP1854099.1"/>
    <property type="molecule type" value="Genomic_DNA"/>
</dbReference>
<sequence length="99" mass="11192">MVRHVVFWNYDEKISNNERIGSSKKIKSDLEALGSVVDGVVSIEVSIDALDSSNVDIMLDSLFESKEALINYQNHPEHKKVGEFVKVLMCSRKCFDSVE</sequence>
<dbReference type="InterPro" id="IPR013097">
    <property type="entry name" value="Dabb"/>
</dbReference>
<dbReference type="PANTHER" id="PTHR37832">
    <property type="entry name" value="BLL2683 PROTEIN"/>
    <property type="match status" value="1"/>
</dbReference>
<dbReference type="InterPro" id="IPR011008">
    <property type="entry name" value="Dimeric_a/b-barrel"/>
</dbReference>
<dbReference type="PANTHER" id="PTHR37832:SF1">
    <property type="entry name" value="STRESS-RESPONSE A_B BARREL DOMAIN-CONTAINING PROTEIN"/>
    <property type="match status" value="1"/>
</dbReference>